<keyword evidence="1" id="KW-0472">Membrane</keyword>
<dbReference type="EMBL" id="LGTC01000001">
    <property type="protein sequence ID" value="KNY25728.1"/>
    <property type="molecule type" value="Genomic_DNA"/>
</dbReference>
<protein>
    <submittedName>
        <fullName evidence="2">Uncharacterized protein</fullName>
    </submittedName>
</protein>
<dbReference type="AlphaFoldDB" id="A0A0L6JJ74"/>
<accession>A0A0L6JJ74</accession>
<dbReference type="RefSeq" id="WP_036940339.1">
    <property type="nucleotide sequence ID" value="NZ_JQKC01000013.1"/>
</dbReference>
<comment type="caution">
    <text evidence="2">The sequence shown here is derived from an EMBL/GenBank/DDBJ whole genome shotgun (WGS) entry which is preliminary data.</text>
</comment>
<evidence type="ECO:0000313" key="3">
    <source>
        <dbReference type="Proteomes" id="UP000036923"/>
    </source>
</evidence>
<proteinExistence type="predicted"/>
<keyword evidence="1" id="KW-1133">Transmembrane helix</keyword>
<evidence type="ECO:0000256" key="1">
    <source>
        <dbReference type="SAM" id="Phobius"/>
    </source>
</evidence>
<dbReference type="STRING" id="398512.Bccel_0988"/>
<evidence type="ECO:0000313" key="2">
    <source>
        <dbReference type="EMBL" id="KNY25728.1"/>
    </source>
</evidence>
<feature type="transmembrane region" description="Helical" evidence="1">
    <location>
        <begin position="12"/>
        <end position="32"/>
    </location>
</feature>
<dbReference type="OrthoDB" id="10020824at2"/>
<gene>
    <name evidence="2" type="ORF">Bccel_0988</name>
</gene>
<keyword evidence="1" id="KW-0812">Transmembrane</keyword>
<reference evidence="3" key="1">
    <citation type="submission" date="2015-07" db="EMBL/GenBank/DDBJ databases">
        <title>Near-Complete Genome Sequence of the Cellulolytic Bacterium Bacteroides (Pseudobacteroides) cellulosolvens ATCC 35603.</title>
        <authorList>
            <person name="Dassa B."/>
            <person name="Utturkar S.M."/>
            <person name="Klingeman D.M."/>
            <person name="Hurt R.A."/>
            <person name="Keller M."/>
            <person name="Xu J."/>
            <person name="Reddy Y.H.K."/>
            <person name="Borovok I."/>
            <person name="Grinberg I.R."/>
            <person name="Lamed R."/>
            <person name="Zhivin O."/>
            <person name="Bayer E.A."/>
            <person name="Brown S.D."/>
        </authorList>
    </citation>
    <scope>NUCLEOTIDE SEQUENCE [LARGE SCALE GENOMIC DNA]</scope>
    <source>
        <strain evidence="3">DSM 2933</strain>
    </source>
</reference>
<feature type="transmembrane region" description="Helical" evidence="1">
    <location>
        <begin position="196"/>
        <end position="215"/>
    </location>
</feature>
<dbReference type="Proteomes" id="UP000036923">
    <property type="component" value="Unassembled WGS sequence"/>
</dbReference>
<name>A0A0L6JJ74_9FIRM</name>
<organism evidence="2 3">
    <name type="scientific">Pseudobacteroides cellulosolvens ATCC 35603 = DSM 2933</name>
    <dbReference type="NCBI Taxonomy" id="398512"/>
    <lineage>
        <taxon>Bacteria</taxon>
        <taxon>Bacillati</taxon>
        <taxon>Bacillota</taxon>
        <taxon>Clostridia</taxon>
        <taxon>Eubacteriales</taxon>
        <taxon>Oscillospiraceae</taxon>
        <taxon>Pseudobacteroides</taxon>
    </lineage>
</organism>
<keyword evidence="3" id="KW-1185">Reference proteome</keyword>
<sequence length="286" mass="33754">MQYSFIKENISRCNRNFLIINLIFTLLIILISKNTVNDYYNMIFGPFSVDKYVFINKPDDQKSNGLWSKKVYLDEKTSIKRFYIDNKYYLKFDDPNTFHSGVEQVYENSLNYKLYINPLKPIYGTSGEYIISSIGDKYMIIKVKKYDENMTSFKGVVVETGDDFPPSIINESDLDIDKKKVLPFIFDTTRGIEKFYYVWALIILSIFSVNIYNYIKIIKIKIDYRKHPIYNKLAFFGDNACIMDQIDSEIQGSQHSKQKTIYTDSWVIWRKLLTIGIYKSSKLNKE</sequence>